<accession>A0A9K3DZZ6</accession>
<feature type="domain" description="TF-B3" evidence="7">
    <location>
        <begin position="416"/>
        <end position="511"/>
    </location>
</feature>
<dbReference type="Pfam" id="PF02362">
    <property type="entry name" value="B3"/>
    <property type="match status" value="3"/>
</dbReference>
<keyword evidence="4" id="KW-0804">Transcription</keyword>
<dbReference type="SUPFAM" id="SSF101936">
    <property type="entry name" value="DNA-binding pseudobarrel domain"/>
    <property type="match status" value="4"/>
</dbReference>
<evidence type="ECO:0000256" key="6">
    <source>
        <dbReference type="SAM" id="MobiDB-lite"/>
    </source>
</evidence>
<reference evidence="8" key="1">
    <citation type="journal article" date="2017" name="Nature">
        <title>The sunflower genome provides insights into oil metabolism, flowering and Asterid evolution.</title>
        <authorList>
            <person name="Badouin H."/>
            <person name="Gouzy J."/>
            <person name="Grassa C.J."/>
            <person name="Murat F."/>
            <person name="Staton S.E."/>
            <person name="Cottret L."/>
            <person name="Lelandais-Briere C."/>
            <person name="Owens G.L."/>
            <person name="Carrere S."/>
            <person name="Mayjonade B."/>
            <person name="Legrand L."/>
            <person name="Gill N."/>
            <person name="Kane N.C."/>
            <person name="Bowers J.E."/>
            <person name="Hubner S."/>
            <person name="Bellec A."/>
            <person name="Berard A."/>
            <person name="Berges H."/>
            <person name="Blanchet N."/>
            <person name="Boniface M.C."/>
            <person name="Brunel D."/>
            <person name="Catrice O."/>
            <person name="Chaidir N."/>
            <person name="Claudel C."/>
            <person name="Donnadieu C."/>
            <person name="Faraut T."/>
            <person name="Fievet G."/>
            <person name="Helmstetter N."/>
            <person name="King M."/>
            <person name="Knapp S.J."/>
            <person name="Lai Z."/>
            <person name="Le Paslier M.C."/>
            <person name="Lippi Y."/>
            <person name="Lorenzon L."/>
            <person name="Mandel J.R."/>
            <person name="Marage G."/>
            <person name="Marchand G."/>
            <person name="Marquand E."/>
            <person name="Bret-Mestries E."/>
            <person name="Morien E."/>
            <person name="Nambeesan S."/>
            <person name="Nguyen T."/>
            <person name="Pegot-Espagnet P."/>
            <person name="Pouilly N."/>
            <person name="Raftis F."/>
            <person name="Sallet E."/>
            <person name="Schiex T."/>
            <person name="Thomas J."/>
            <person name="Vandecasteele C."/>
            <person name="Vares D."/>
            <person name="Vear F."/>
            <person name="Vautrin S."/>
            <person name="Crespi M."/>
            <person name="Mangin B."/>
            <person name="Burke J.M."/>
            <person name="Salse J."/>
            <person name="Munos S."/>
            <person name="Vincourt P."/>
            <person name="Rieseberg L.H."/>
            <person name="Langlade N.B."/>
        </authorList>
    </citation>
    <scope>NUCLEOTIDE SEQUENCE</scope>
    <source>
        <tissue evidence="8">Leaves</tissue>
    </source>
</reference>
<keyword evidence="3" id="KW-0238">DNA-binding</keyword>
<proteinExistence type="predicted"/>
<feature type="domain" description="TF-B3" evidence="7">
    <location>
        <begin position="146"/>
        <end position="241"/>
    </location>
</feature>
<dbReference type="InterPro" id="IPR003340">
    <property type="entry name" value="B3_DNA-bd"/>
</dbReference>
<evidence type="ECO:0000313" key="9">
    <source>
        <dbReference type="Proteomes" id="UP000215914"/>
    </source>
</evidence>
<evidence type="ECO:0000313" key="8">
    <source>
        <dbReference type="EMBL" id="KAF5763697.1"/>
    </source>
</evidence>
<dbReference type="InterPro" id="IPR015300">
    <property type="entry name" value="DNA-bd_pseudobarrel_sf"/>
</dbReference>
<reference evidence="8" key="2">
    <citation type="submission" date="2020-06" db="EMBL/GenBank/DDBJ databases">
        <title>Helianthus annuus Genome sequencing and assembly Release 2.</title>
        <authorList>
            <person name="Gouzy J."/>
            <person name="Langlade N."/>
            <person name="Munos S."/>
        </authorList>
    </citation>
    <scope>NUCLEOTIDE SEQUENCE</scope>
    <source>
        <tissue evidence="8">Leaves</tissue>
    </source>
</reference>
<dbReference type="Gene3D" id="2.40.330.10">
    <property type="entry name" value="DNA-binding pseudobarrel domain"/>
    <property type="match status" value="4"/>
</dbReference>
<evidence type="ECO:0000256" key="1">
    <source>
        <dbReference type="ARBA" id="ARBA00004123"/>
    </source>
</evidence>
<protein>
    <submittedName>
        <fullName evidence="8">Transcription factor B3-Domain family</fullName>
    </submittedName>
</protein>
<evidence type="ECO:0000259" key="7">
    <source>
        <dbReference type="PROSITE" id="PS50863"/>
    </source>
</evidence>
<dbReference type="GO" id="GO:0005634">
    <property type="term" value="C:nucleus"/>
    <property type="evidence" value="ECO:0007669"/>
    <property type="project" value="UniProtKB-SubCell"/>
</dbReference>
<dbReference type="CDD" id="cd10017">
    <property type="entry name" value="B3_DNA"/>
    <property type="match status" value="4"/>
</dbReference>
<evidence type="ECO:0000256" key="2">
    <source>
        <dbReference type="ARBA" id="ARBA00023015"/>
    </source>
</evidence>
<evidence type="ECO:0000256" key="3">
    <source>
        <dbReference type="ARBA" id="ARBA00023125"/>
    </source>
</evidence>
<dbReference type="InterPro" id="IPR050655">
    <property type="entry name" value="Plant_B3_domain"/>
</dbReference>
<comment type="caution">
    <text evidence="8">The sequence shown here is derived from an EMBL/GenBank/DDBJ whole genome shotgun (WGS) entry which is preliminary data.</text>
</comment>
<dbReference type="SMART" id="SM01019">
    <property type="entry name" value="B3"/>
    <property type="match status" value="4"/>
</dbReference>
<dbReference type="PROSITE" id="PS50863">
    <property type="entry name" value="B3"/>
    <property type="match status" value="4"/>
</dbReference>
<dbReference type="PANTHER" id="PTHR31920">
    <property type="entry name" value="B3 DOMAIN-CONTAINING"/>
    <property type="match status" value="1"/>
</dbReference>
<feature type="region of interest" description="Disordered" evidence="6">
    <location>
        <begin position="239"/>
        <end position="272"/>
    </location>
</feature>
<dbReference type="GO" id="GO:0003677">
    <property type="term" value="F:DNA binding"/>
    <property type="evidence" value="ECO:0007669"/>
    <property type="project" value="UniProtKB-KW"/>
</dbReference>
<evidence type="ECO:0000256" key="4">
    <source>
        <dbReference type="ARBA" id="ARBA00023163"/>
    </source>
</evidence>
<dbReference type="EMBL" id="MNCJ02000330">
    <property type="protein sequence ID" value="KAF5763697.1"/>
    <property type="molecule type" value="Genomic_DNA"/>
</dbReference>
<feature type="compositionally biased region" description="Basic residues" evidence="6">
    <location>
        <begin position="239"/>
        <end position="249"/>
    </location>
</feature>
<comment type="subcellular location">
    <subcellularLocation>
        <location evidence="1">Nucleus</location>
    </subcellularLocation>
</comment>
<gene>
    <name evidence="8" type="ORF">HanXRQr2_Chr15g0683421</name>
</gene>
<evidence type="ECO:0000256" key="5">
    <source>
        <dbReference type="ARBA" id="ARBA00023242"/>
    </source>
</evidence>
<feature type="domain" description="TF-B3" evidence="7">
    <location>
        <begin position="9"/>
        <end position="108"/>
    </location>
</feature>
<dbReference type="OrthoDB" id="623918at2759"/>
<keyword evidence="9" id="KW-1185">Reference proteome</keyword>
<keyword evidence="5" id="KW-0539">Nucleus</keyword>
<sequence length="522" mass="59670">MNFRNGDQASSFYRILPNNDSEYLPLPSAFAKKYLENGDNKKQIIVLKTQSGVEWRVKYTRIEDRYYFTGGWLKFMNKNHLQLGDLLVFWLRSFDPKPMFEVIIYSPNGCLKNTTSSDDTGLDRKKKPSVEEATSDSVSLKNVDEPLTLLRVVRKTYIYRMPLTRDFVKAAGIDDYGVLRLENIDGKMWDATLGKIGPHQAPVIGAGWFDFTKDNNVNVGSRCVITHVQDNLLRVHVSKKRGRPKRCAKHSSDDTASGNEKNPSVEEATSDSVSLKNVEEPLTLPRVVRKNYIYRMPLTRDFVKAAGIDEYGVMRLENNDGKTWDANFEKSGPREIPVIGRGWPDFRKHNNLKVGNRFVITHVQDNLFRVHVSKKRGRPKRCAKQSSDDTGSGNEKKPCVEEATSDSVSVENVEGSLTFQIDVKESYMHQMPLNEAFAKATRINDYDRLRLENNKGNTWDVSLWNGEPNRVPRIGREWSDFVKDNKVNVGNSCVFTHVQDNLLRVDVIKKRGRPKRFKSKVG</sequence>
<feature type="compositionally biased region" description="Polar residues" evidence="6">
    <location>
        <begin position="384"/>
        <end position="393"/>
    </location>
</feature>
<feature type="region of interest" description="Disordered" evidence="6">
    <location>
        <begin position="115"/>
        <end position="135"/>
    </location>
</feature>
<dbReference type="AlphaFoldDB" id="A0A9K3DZZ6"/>
<name>A0A9K3DZZ6_HELAN</name>
<dbReference type="Gramene" id="mRNA:HanXRQr2_Chr15g0683421">
    <property type="protein sequence ID" value="mRNA:HanXRQr2_Chr15g0683421"/>
    <property type="gene ID" value="HanXRQr2_Chr15g0683421"/>
</dbReference>
<dbReference type="PANTHER" id="PTHR31920:SF145">
    <property type="entry name" value="B3 DOMAIN-CONTAINING PROTEIN REM20-LIKE ISOFORM X1"/>
    <property type="match status" value="1"/>
</dbReference>
<dbReference type="Proteomes" id="UP000215914">
    <property type="component" value="Unassembled WGS sequence"/>
</dbReference>
<feature type="region of interest" description="Disordered" evidence="6">
    <location>
        <begin position="378"/>
        <end position="406"/>
    </location>
</feature>
<keyword evidence="2" id="KW-0805">Transcription regulation</keyword>
<organism evidence="8 9">
    <name type="scientific">Helianthus annuus</name>
    <name type="common">Common sunflower</name>
    <dbReference type="NCBI Taxonomy" id="4232"/>
    <lineage>
        <taxon>Eukaryota</taxon>
        <taxon>Viridiplantae</taxon>
        <taxon>Streptophyta</taxon>
        <taxon>Embryophyta</taxon>
        <taxon>Tracheophyta</taxon>
        <taxon>Spermatophyta</taxon>
        <taxon>Magnoliopsida</taxon>
        <taxon>eudicotyledons</taxon>
        <taxon>Gunneridae</taxon>
        <taxon>Pentapetalae</taxon>
        <taxon>asterids</taxon>
        <taxon>campanulids</taxon>
        <taxon>Asterales</taxon>
        <taxon>Asteraceae</taxon>
        <taxon>Asteroideae</taxon>
        <taxon>Heliantheae alliance</taxon>
        <taxon>Heliantheae</taxon>
        <taxon>Helianthus</taxon>
    </lineage>
</organism>
<feature type="domain" description="TF-B3" evidence="7">
    <location>
        <begin position="281"/>
        <end position="376"/>
    </location>
</feature>